<dbReference type="STRING" id="1219011.GCA_001895045_02595"/>
<name>A0A2X4XAM5_9NOCA</name>
<gene>
    <name evidence="2" type="ORF">NCTC10994_02618</name>
</gene>
<evidence type="ECO:0000313" key="3">
    <source>
        <dbReference type="Proteomes" id="UP000249091"/>
    </source>
</evidence>
<keyword evidence="3" id="KW-1185">Reference proteome</keyword>
<feature type="compositionally biased region" description="Basic and acidic residues" evidence="1">
    <location>
        <begin position="65"/>
        <end position="85"/>
    </location>
</feature>
<evidence type="ECO:0000313" key="2">
    <source>
        <dbReference type="EMBL" id="SQI33604.1"/>
    </source>
</evidence>
<reference evidence="2 3" key="1">
    <citation type="submission" date="2018-06" db="EMBL/GenBank/DDBJ databases">
        <authorList>
            <consortium name="Pathogen Informatics"/>
            <person name="Doyle S."/>
        </authorList>
    </citation>
    <scope>NUCLEOTIDE SEQUENCE [LARGE SCALE GENOMIC DNA]</scope>
    <source>
        <strain evidence="2 3">NCTC10994</strain>
    </source>
</reference>
<accession>A0A2X4XAM5</accession>
<dbReference type="Proteomes" id="UP000249091">
    <property type="component" value="Chromosome 1"/>
</dbReference>
<dbReference type="EMBL" id="LS483468">
    <property type="protein sequence ID" value="SQI33604.1"/>
    <property type="molecule type" value="Genomic_DNA"/>
</dbReference>
<proteinExistence type="predicted"/>
<sequence length="133" mass="14634">MVPELGCNRLTDGIRGVEKSETSQTRTDLLVEFTRIRGRRTRQGSQYDVGVSRHALDEGGTDMTKPARDSMSNHRRPDSLIHDEPETGTVDTHQELGPITLESVNHKVPPPLTATATDGIGKVRAAPQAIRLR</sequence>
<organism evidence="2 3">
    <name type="scientific">Rhodococcus coprophilus</name>
    <dbReference type="NCBI Taxonomy" id="38310"/>
    <lineage>
        <taxon>Bacteria</taxon>
        <taxon>Bacillati</taxon>
        <taxon>Actinomycetota</taxon>
        <taxon>Actinomycetes</taxon>
        <taxon>Mycobacteriales</taxon>
        <taxon>Nocardiaceae</taxon>
        <taxon>Rhodococcus</taxon>
    </lineage>
</organism>
<dbReference type="AntiFam" id="ANF00108">
    <property type="entry name" value="Shadow ORF (opposite rnpA)"/>
</dbReference>
<dbReference type="AlphaFoldDB" id="A0A2X4XAM5"/>
<protein>
    <submittedName>
        <fullName evidence="2">Uncharacterized protein</fullName>
    </submittedName>
</protein>
<feature type="region of interest" description="Disordered" evidence="1">
    <location>
        <begin position="43"/>
        <end position="133"/>
    </location>
</feature>
<evidence type="ECO:0000256" key="1">
    <source>
        <dbReference type="SAM" id="MobiDB-lite"/>
    </source>
</evidence>
<dbReference type="KEGG" id="rcr:NCTC10994_02618"/>